<evidence type="ECO:0000259" key="2">
    <source>
        <dbReference type="Pfam" id="PF06580"/>
    </source>
</evidence>
<dbReference type="GO" id="GO:0000155">
    <property type="term" value="F:phosphorelay sensor kinase activity"/>
    <property type="evidence" value="ECO:0007669"/>
    <property type="project" value="InterPro"/>
</dbReference>
<keyword evidence="3" id="KW-0418">Kinase</keyword>
<feature type="transmembrane region" description="Helical" evidence="1">
    <location>
        <begin position="50"/>
        <end position="71"/>
    </location>
</feature>
<reference evidence="3 4" key="1">
    <citation type="submission" date="2018-02" db="EMBL/GenBank/DDBJ databases">
        <title>Insights into the biology of acidophilic members of the Acidiferrobacteraceae family derived from comparative genomic analyses.</title>
        <authorList>
            <person name="Issotta F."/>
            <person name="Thyssen C."/>
            <person name="Mena C."/>
            <person name="Moya A."/>
            <person name="Bellenberg S."/>
            <person name="Sproer C."/>
            <person name="Covarrubias P.C."/>
            <person name="Sand W."/>
            <person name="Quatrini R."/>
            <person name="Vera M."/>
        </authorList>
    </citation>
    <scope>NUCLEOTIDE SEQUENCE [LARGE SCALE GENOMIC DNA]</scope>
    <source>
        <strain evidence="4">m-1</strain>
    </source>
</reference>
<keyword evidence="4" id="KW-1185">Reference proteome</keyword>
<keyword evidence="3" id="KW-0808">Transferase</keyword>
<protein>
    <submittedName>
        <fullName evidence="3">Sensor histidine kinase</fullName>
    </submittedName>
</protein>
<feature type="domain" description="Signal transduction histidine kinase internal region" evidence="2">
    <location>
        <begin position="158"/>
        <end position="236"/>
    </location>
</feature>
<comment type="caution">
    <text evidence="3">The sequence shown here is derived from an EMBL/GenBank/DDBJ whole genome shotgun (WGS) entry which is preliminary data.</text>
</comment>
<dbReference type="AlphaFoldDB" id="A0A368HJD7"/>
<accession>A0A368HJD7</accession>
<feature type="transmembrane region" description="Helical" evidence="1">
    <location>
        <begin position="118"/>
        <end position="143"/>
    </location>
</feature>
<proteinExistence type="predicted"/>
<evidence type="ECO:0000256" key="1">
    <source>
        <dbReference type="SAM" id="Phobius"/>
    </source>
</evidence>
<dbReference type="Proteomes" id="UP000253250">
    <property type="component" value="Unassembled WGS sequence"/>
</dbReference>
<keyword evidence="1" id="KW-0472">Membrane</keyword>
<evidence type="ECO:0000313" key="4">
    <source>
        <dbReference type="Proteomes" id="UP000253250"/>
    </source>
</evidence>
<dbReference type="Pfam" id="PF06580">
    <property type="entry name" value="His_kinase"/>
    <property type="match status" value="1"/>
</dbReference>
<organism evidence="3 4">
    <name type="scientific">Acidiferrobacter thiooxydans</name>
    <dbReference type="NCBI Taxonomy" id="163359"/>
    <lineage>
        <taxon>Bacteria</taxon>
        <taxon>Pseudomonadati</taxon>
        <taxon>Pseudomonadota</taxon>
        <taxon>Gammaproteobacteria</taxon>
        <taxon>Acidiferrobacterales</taxon>
        <taxon>Acidiferrobacteraceae</taxon>
        <taxon>Acidiferrobacter</taxon>
    </lineage>
</organism>
<gene>
    <name evidence="3" type="ORF">C4900_01840</name>
</gene>
<dbReference type="PANTHER" id="PTHR34220:SF7">
    <property type="entry name" value="SENSOR HISTIDINE KINASE YPDA"/>
    <property type="match status" value="1"/>
</dbReference>
<evidence type="ECO:0000313" key="3">
    <source>
        <dbReference type="EMBL" id="RCN58559.1"/>
    </source>
</evidence>
<keyword evidence="1" id="KW-0812">Transmembrane</keyword>
<sequence length="361" mass="39976">MTMKDSTSYFLPDFSSLAIAAKVLFMAEVIAVIFTIASSDSFAPADLRRFAFLSAYTLIVALVSLGLLRIVNRGLRQLSAIVGSLVVIALMLVAVVAVTEGLINGLYALGVIATRSPAWQLTMLVHSVLIGTVVMLLGLRYLFVSHKAQIDAKLEQEARIQALQSRIRPHFLFNSMNSIASLTRSDPARAEAALQDLADLFRVLLADARKLVPISAEQEISRQYLEIEKLRLGDRLQVQWTVSNVPRNALIPTLTLQPLLENAIYHGIEPRFGGGTVKIELWGDQSDTLNVLISNPIPEVRKHAHGRGNKIAMDNIRQRLASHFQDAASLQTFEEGDQYHVKIKMPIVRNQGDRFLAESSR</sequence>
<keyword evidence="1" id="KW-1133">Transmembrane helix</keyword>
<dbReference type="InterPro" id="IPR050640">
    <property type="entry name" value="Bact_2-comp_sensor_kinase"/>
</dbReference>
<dbReference type="GO" id="GO:0016020">
    <property type="term" value="C:membrane"/>
    <property type="evidence" value="ECO:0007669"/>
    <property type="project" value="InterPro"/>
</dbReference>
<dbReference type="Gene3D" id="3.30.565.10">
    <property type="entry name" value="Histidine kinase-like ATPase, C-terminal domain"/>
    <property type="match status" value="1"/>
</dbReference>
<feature type="transmembrane region" description="Helical" evidence="1">
    <location>
        <begin position="78"/>
        <end position="98"/>
    </location>
</feature>
<name>A0A368HJD7_9GAMM</name>
<dbReference type="InterPro" id="IPR010559">
    <property type="entry name" value="Sig_transdc_His_kin_internal"/>
</dbReference>
<feature type="transmembrane region" description="Helical" evidence="1">
    <location>
        <begin position="20"/>
        <end position="38"/>
    </location>
</feature>
<dbReference type="PANTHER" id="PTHR34220">
    <property type="entry name" value="SENSOR HISTIDINE KINASE YPDA"/>
    <property type="match status" value="1"/>
</dbReference>
<dbReference type="InterPro" id="IPR036890">
    <property type="entry name" value="HATPase_C_sf"/>
</dbReference>
<dbReference type="EMBL" id="PSYR01000001">
    <property type="protein sequence ID" value="RCN58559.1"/>
    <property type="molecule type" value="Genomic_DNA"/>
</dbReference>